<feature type="non-terminal residue" evidence="2">
    <location>
        <position position="174"/>
    </location>
</feature>
<reference evidence="2" key="1">
    <citation type="submission" date="2013-08" db="EMBL/GenBank/DDBJ databases">
        <authorList>
            <person name="Mendez C."/>
            <person name="Richter M."/>
            <person name="Ferrer M."/>
            <person name="Sanchez J."/>
        </authorList>
    </citation>
    <scope>NUCLEOTIDE SEQUENCE</scope>
</reference>
<name>T1DDP6_9ZZZZ</name>
<organism evidence="2">
    <name type="scientific">mine drainage metagenome</name>
    <dbReference type="NCBI Taxonomy" id="410659"/>
    <lineage>
        <taxon>unclassified sequences</taxon>
        <taxon>metagenomes</taxon>
        <taxon>ecological metagenomes</taxon>
    </lineage>
</organism>
<reference evidence="2" key="2">
    <citation type="journal article" date="2014" name="ISME J.">
        <title>Microbial stratification in low pH oxic and suboxic macroscopic growths along an acid mine drainage.</title>
        <authorList>
            <person name="Mendez-Garcia C."/>
            <person name="Mesa V."/>
            <person name="Sprenger R.R."/>
            <person name="Richter M."/>
            <person name="Diez M.S."/>
            <person name="Solano J."/>
            <person name="Bargiela R."/>
            <person name="Golyshina O.V."/>
            <person name="Manteca A."/>
            <person name="Ramos J.L."/>
            <person name="Gallego J.R."/>
            <person name="Llorente I."/>
            <person name="Martins Dos Santos V.A."/>
            <person name="Jensen O.N."/>
            <person name="Pelaez A.I."/>
            <person name="Sanchez J."/>
            <person name="Ferrer M."/>
        </authorList>
    </citation>
    <scope>NUCLEOTIDE SEQUENCE</scope>
</reference>
<dbReference type="EMBL" id="AUZX01000917">
    <property type="protein sequence ID" value="EQD80140.1"/>
    <property type="molecule type" value="Genomic_DNA"/>
</dbReference>
<dbReference type="SUPFAM" id="SSF53448">
    <property type="entry name" value="Nucleotide-diphospho-sugar transferases"/>
    <property type="match status" value="1"/>
</dbReference>
<keyword evidence="1" id="KW-1133">Transmembrane helix</keyword>
<feature type="transmembrane region" description="Helical" evidence="1">
    <location>
        <begin position="142"/>
        <end position="162"/>
    </location>
</feature>
<feature type="transmembrane region" description="Helical" evidence="1">
    <location>
        <begin position="97"/>
        <end position="130"/>
    </location>
</feature>
<protein>
    <submittedName>
        <fullName evidence="2">Glycosyltransferase</fullName>
    </submittedName>
</protein>
<evidence type="ECO:0000256" key="1">
    <source>
        <dbReference type="SAM" id="Phobius"/>
    </source>
</evidence>
<dbReference type="GO" id="GO:0016740">
    <property type="term" value="F:transferase activity"/>
    <property type="evidence" value="ECO:0007669"/>
    <property type="project" value="UniProtKB-KW"/>
</dbReference>
<dbReference type="AlphaFoldDB" id="T1DDP6"/>
<comment type="caution">
    <text evidence="2">The sequence shown here is derived from an EMBL/GenBank/DDBJ whole genome shotgun (WGS) entry which is preliminary data.</text>
</comment>
<gene>
    <name evidence="2" type="ORF">B1A_01202</name>
</gene>
<proteinExistence type="predicted"/>
<keyword evidence="1" id="KW-0472">Membrane</keyword>
<evidence type="ECO:0000313" key="2">
    <source>
        <dbReference type="EMBL" id="EQD80140.1"/>
    </source>
</evidence>
<keyword evidence="1" id="KW-0812">Transmembrane</keyword>
<sequence>MGINMMEFAPTRFVWGGSVAFRSDLMDSSSLEYFSTAVSDDSAISKICSEKGVKIAYAPAASPKIVVMDNKKTFLDWAERQVAVSIIFDKRALIGGIFIYAGIIAYMVLMIYLSIFYGLIFLTGFIPYILNLINSGMRDTKNALWLIPIGIFLPFVYLYNIIMGAKTKEIRWRG</sequence>
<keyword evidence="2" id="KW-0808">Transferase</keyword>
<accession>T1DDP6</accession>
<dbReference type="InterPro" id="IPR029044">
    <property type="entry name" value="Nucleotide-diphossugar_trans"/>
</dbReference>